<accession>A0A0D8Y9M0</accession>
<sequence>MRKLSSSPHLLGICEEGEDVESIATLLPSSQQGNTRANRSASTGLVHIQHGITQSTKNLVQHSQPTYSSVRMVRPRQAVVSQELCKRYDQHKKLIARARRSTSCSSSEASDDEEGKRLSLLGSKYCCGKRDRNNDDGDDNFDGQGGVGVSGNYSGDVERDKSSASGGTSGTSSDRKLLQERRSGGASEECFLLLHHLFFQSSAINFYKIDLNDLYVRLIYSLWTAVRFRSEISRYTASYWIDISTRIHSYNRLLVVRFESSVLKTICSNDCHWSKSMFTFSAKAIPSRVEIEEQSGQDLEWMLLYQLY</sequence>
<organism evidence="2 3">
    <name type="scientific">Dictyocaulus viviparus</name>
    <name type="common">Bovine lungworm</name>
    <dbReference type="NCBI Taxonomy" id="29172"/>
    <lineage>
        <taxon>Eukaryota</taxon>
        <taxon>Metazoa</taxon>
        <taxon>Ecdysozoa</taxon>
        <taxon>Nematoda</taxon>
        <taxon>Chromadorea</taxon>
        <taxon>Rhabditida</taxon>
        <taxon>Rhabditina</taxon>
        <taxon>Rhabditomorpha</taxon>
        <taxon>Strongyloidea</taxon>
        <taxon>Metastrongylidae</taxon>
        <taxon>Dictyocaulus</taxon>
    </lineage>
</organism>
<dbReference type="Proteomes" id="UP000053766">
    <property type="component" value="Unassembled WGS sequence"/>
</dbReference>
<proteinExistence type="predicted"/>
<reference evidence="3" key="2">
    <citation type="journal article" date="2016" name="Sci. Rep.">
        <title>Dictyocaulus viviparus genome, variome and transcriptome elucidate lungworm biology and support future intervention.</title>
        <authorList>
            <person name="McNulty S.N."/>
            <person name="Strube C."/>
            <person name="Rosa B.A."/>
            <person name="Martin J.C."/>
            <person name="Tyagi R."/>
            <person name="Choi Y.J."/>
            <person name="Wang Q."/>
            <person name="Hallsworth Pepin K."/>
            <person name="Zhang X."/>
            <person name="Ozersky P."/>
            <person name="Wilson R.K."/>
            <person name="Sternberg P.W."/>
            <person name="Gasser R.B."/>
            <person name="Mitreva M."/>
        </authorList>
    </citation>
    <scope>NUCLEOTIDE SEQUENCE [LARGE SCALE GENOMIC DNA]</scope>
    <source>
        <strain evidence="3">HannoverDv2000</strain>
    </source>
</reference>
<feature type="region of interest" description="Disordered" evidence="1">
    <location>
        <begin position="96"/>
        <end position="115"/>
    </location>
</feature>
<dbReference type="OrthoDB" id="5857939at2759"/>
<evidence type="ECO:0000256" key="1">
    <source>
        <dbReference type="SAM" id="MobiDB-lite"/>
    </source>
</evidence>
<dbReference type="EMBL" id="KN716151">
    <property type="protein sequence ID" value="KJH53548.1"/>
    <property type="molecule type" value="Genomic_DNA"/>
</dbReference>
<protein>
    <submittedName>
        <fullName evidence="2">Uncharacterized protein</fullName>
    </submittedName>
</protein>
<dbReference type="AlphaFoldDB" id="A0A0D8Y9M0"/>
<feature type="region of interest" description="Disordered" evidence="1">
    <location>
        <begin position="152"/>
        <end position="176"/>
    </location>
</feature>
<keyword evidence="3" id="KW-1185">Reference proteome</keyword>
<name>A0A0D8Y9M0_DICVI</name>
<evidence type="ECO:0000313" key="3">
    <source>
        <dbReference type="Proteomes" id="UP000053766"/>
    </source>
</evidence>
<reference evidence="2 3" key="1">
    <citation type="submission" date="2013-11" db="EMBL/GenBank/DDBJ databases">
        <title>Draft genome of the bovine lungworm Dictyocaulus viviparus.</title>
        <authorList>
            <person name="Mitreva M."/>
        </authorList>
    </citation>
    <scope>NUCLEOTIDE SEQUENCE [LARGE SCALE GENOMIC DNA]</scope>
    <source>
        <strain evidence="2 3">HannoverDv2000</strain>
    </source>
</reference>
<gene>
    <name evidence="2" type="ORF">DICVIV_00293</name>
</gene>
<feature type="compositionally biased region" description="Low complexity" evidence="1">
    <location>
        <begin position="163"/>
        <end position="172"/>
    </location>
</feature>
<evidence type="ECO:0000313" key="2">
    <source>
        <dbReference type="EMBL" id="KJH53548.1"/>
    </source>
</evidence>